<evidence type="ECO:0000256" key="7">
    <source>
        <dbReference type="ARBA" id="ARBA00035138"/>
    </source>
</evidence>
<dbReference type="Pfam" id="PF14943">
    <property type="entry name" value="MRP-S26"/>
    <property type="match status" value="1"/>
</dbReference>
<dbReference type="PANTHER" id="PTHR21035">
    <property type="entry name" value="28S RIBOSOMAL PROTEIN S26, MITOCHONDRIAL"/>
    <property type="match status" value="1"/>
</dbReference>
<evidence type="ECO:0000256" key="8">
    <source>
        <dbReference type="ARBA" id="ARBA00035344"/>
    </source>
</evidence>
<evidence type="ECO:0000256" key="2">
    <source>
        <dbReference type="ARBA" id="ARBA00009672"/>
    </source>
</evidence>
<sequence>FLCVLTMQLVQAMFRFPGTSLFLRVTQMPCVPPSRGRKSRTDPPAKSKLSRIKYPPLVCVQELLNVTRRYGEYNAILGAMRAEFKEGYSFVHNYDEKVRIAGRNSATAWISEGHMALMAWLGMMTTIRVHWRK</sequence>
<dbReference type="EMBL" id="JAACNH010001168">
    <property type="protein sequence ID" value="KAG8430296.1"/>
    <property type="molecule type" value="Genomic_DNA"/>
</dbReference>
<protein>
    <recommendedName>
        <fullName evidence="7">Small ribosomal subunit protein mS26</fullName>
    </recommendedName>
    <alternativeName>
        <fullName evidence="8">28S ribosomal protein S26, mitochondrial</fullName>
    </alternativeName>
</protein>
<dbReference type="AlphaFoldDB" id="A0A8T2IJE6"/>
<dbReference type="InterPro" id="IPR026140">
    <property type="entry name" value="Ribosomal_mS26"/>
</dbReference>
<keyword evidence="6" id="KW-0687">Ribonucleoprotein</keyword>
<comment type="similarity">
    <text evidence="2">Belongs to the mitochondrion-specific ribosomal protein mS26 family.</text>
</comment>
<evidence type="ECO:0000256" key="6">
    <source>
        <dbReference type="ARBA" id="ARBA00023274"/>
    </source>
</evidence>
<evidence type="ECO:0000313" key="10">
    <source>
        <dbReference type="Proteomes" id="UP000812440"/>
    </source>
</evidence>
<dbReference type="PANTHER" id="PTHR21035:SF2">
    <property type="entry name" value="SMALL RIBOSOMAL SUBUNIT PROTEIN MS26"/>
    <property type="match status" value="1"/>
</dbReference>
<feature type="non-terminal residue" evidence="9">
    <location>
        <position position="133"/>
    </location>
</feature>
<gene>
    <name evidence="9" type="ORF">GDO86_018036</name>
</gene>
<organism evidence="9 10">
    <name type="scientific">Hymenochirus boettgeri</name>
    <name type="common">Congo dwarf clawed frog</name>
    <dbReference type="NCBI Taxonomy" id="247094"/>
    <lineage>
        <taxon>Eukaryota</taxon>
        <taxon>Metazoa</taxon>
        <taxon>Chordata</taxon>
        <taxon>Craniata</taxon>
        <taxon>Vertebrata</taxon>
        <taxon>Euteleostomi</taxon>
        <taxon>Amphibia</taxon>
        <taxon>Batrachia</taxon>
        <taxon>Anura</taxon>
        <taxon>Pipoidea</taxon>
        <taxon>Pipidae</taxon>
        <taxon>Pipinae</taxon>
        <taxon>Hymenochirus</taxon>
    </lineage>
</organism>
<dbReference type="GO" id="GO:0005763">
    <property type="term" value="C:mitochondrial small ribosomal subunit"/>
    <property type="evidence" value="ECO:0007669"/>
    <property type="project" value="InterPro"/>
</dbReference>
<evidence type="ECO:0000256" key="1">
    <source>
        <dbReference type="ARBA" id="ARBA00004173"/>
    </source>
</evidence>
<dbReference type="OrthoDB" id="5988811at2759"/>
<comment type="caution">
    <text evidence="9">The sequence shown here is derived from an EMBL/GenBank/DDBJ whole genome shotgun (WGS) entry which is preliminary data.</text>
</comment>
<feature type="non-terminal residue" evidence="9">
    <location>
        <position position="1"/>
    </location>
</feature>
<comment type="subcellular location">
    <subcellularLocation>
        <location evidence="1">Mitochondrion</location>
    </subcellularLocation>
</comment>
<name>A0A8T2IJE6_9PIPI</name>
<evidence type="ECO:0000256" key="4">
    <source>
        <dbReference type="ARBA" id="ARBA00022980"/>
    </source>
</evidence>
<proteinExistence type="inferred from homology"/>
<keyword evidence="10" id="KW-1185">Reference proteome</keyword>
<keyword evidence="4" id="KW-0689">Ribosomal protein</keyword>
<evidence type="ECO:0000256" key="3">
    <source>
        <dbReference type="ARBA" id="ARBA00022946"/>
    </source>
</evidence>
<evidence type="ECO:0000256" key="5">
    <source>
        <dbReference type="ARBA" id="ARBA00023128"/>
    </source>
</evidence>
<keyword evidence="3" id="KW-0809">Transit peptide</keyword>
<reference evidence="9" key="1">
    <citation type="thesis" date="2020" institute="ProQuest LLC" country="789 East Eisenhower Parkway, Ann Arbor, MI, USA">
        <title>Comparative Genomics and Chromosome Evolution.</title>
        <authorList>
            <person name="Mudd A.B."/>
        </authorList>
    </citation>
    <scope>NUCLEOTIDE SEQUENCE</scope>
    <source>
        <strain evidence="9">Female2</strain>
        <tissue evidence="9">Blood</tissue>
    </source>
</reference>
<keyword evidence="5" id="KW-0496">Mitochondrion</keyword>
<evidence type="ECO:0000313" key="9">
    <source>
        <dbReference type="EMBL" id="KAG8430296.1"/>
    </source>
</evidence>
<accession>A0A8T2IJE6</accession>
<dbReference type="Proteomes" id="UP000812440">
    <property type="component" value="Unassembled WGS sequence"/>
</dbReference>